<feature type="region of interest" description="Disordered" evidence="1">
    <location>
        <begin position="162"/>
        <end position="266"/>
    </location>
</feature>
<dbReference type="InterPro" id="IPR036047">
    <property type="entry name" value="F-box-like_dom_sf"/>
</dbReference>
<dbReference type="PANTHER" id="PTHR15739:SF5">
    <property type="entry name" value="LD23158P"/>
    <property type="match status" value="1"/>
</dbReference>
<dbReference type="CDD" id="cd00122">
    <property type="entry name" value="MBD"/>
    <property type="match status" value="1"/>
</dbReference>
<evidence type="ECO:0000313" key="3">
    <source>
        <dbReference type="EMBL" id="JAV03981.1"/>
    </source>
</evidence>
<evidence type="ECO:0000259" key="2">
    <source>
        <dbReference type="PROSITE" id="PS50982"/>
    </source>
</evidence>
<dbReference type="SUPFAM" id="SSF54171">
    <property type="entry name" value="DNA-binding domain"/>
    <property type="match status" value="1"/>
</dbReference>
<feature type="compositionally biased region" description="Low complexity" evidence="1">
    <location>
        <begin position="198"/>
        <end position="220"/>
    </location>
</feature>
<dbReference type="InterPro" id="IPR032675">
    <property type="entry name" value="LRR_dom_sf"/>
</dbReference>
<accession>A0A1L8DBZ1</accession>
<sequence>MVSISDDDDEEFAGFDDNGVAGSTGRSLAANRSKRIRNTNSVLAAVIKQELPEDDEMLQVGGKKTTPQRPTVRLDDPIFRKPFEYGWKRELVYRAVAGISKEKGEVYYFTPTSKKLRTRTEIQQNLTHDLTLDNFTFIKEPLGLGPDLEIIRNAKSNAATMKRASLANTDASPVTESPLGKRIPKPKGPKGGSPPPSSIRILNRSRSSVGSPRSPFGRPVQVKEKEDVKVQVTKPPPKGPTATVAAASKAKQEDSKKRKSEPVAVNSDNFRDVPVVGKIPNDTVRSTINVGGAKNKKGTKGGAANVVAKRTNFNYSHYFRNVAVGYNVLLETFQYLKVKELLRASCVCRVWNQAANYPSLWSTVRMKNSQVNDWNGFANALRRHGTTGLDLRKMLAPSNSEEMWQAFSRHIGTVNRLEAIDLCRCPSAVVESLFRTNTNLRILNAVTIKDDIVDLDGVENLTRLEELRLKPENWVEFRRDLTPMRNLHCLRHLALTFVKQLGNANVEILGELTALESLEIGECNDISETLARNVLPRLVHLERLRLEKGQMNCNTSAILAAIAPLVKLKQLELVNFDIKAKFNEEIANCAHIEKLLIIPTYISQSATTNNMILSGMIRLSQSLRCFTWVVTLELLRVTELYVVQCDASTKKEKRVPDESIPILKPVPGIMEDGVVTSGGTQCPDAQQVEIVPLSKVESILHTYLPETFIKIVKAQFHTTWRLNLVEPTATP</sequence>
<reference evidence="3" key="1">
    <citation type="submission" date="2016-12" db="EMBL/GenBank/DDBJ databases">
        <title>An insight into the sialome and mialome of the sand fly, Nyssomyia neivai.</title>
        <authorList>
            <person name="Sebastian V."/>
            <person name="Goulart T.M."/>
            <person name="Oliveira W."/>
            <person name="Calvo E."/>
            <person name="Oliveira L.F."/>
            <person name="Pinto M.C."/>
            <person name="Rosselino A.M."/>
            <person name="Ribeiro J.M."/>
        </authorList>
    </citation>
    <scope>NUCLEOTIDE SEQUENCE</scope>
</reference>
<dbReference type="InterPro" id="IPR016177">
    <property type="entry name" value="DNA-bd_dom_sf"/>
</dbReference>
<feature type="domain" description="MBD" evidence="2">
    <location>
        <begin position="73"/>
        <end position="142"/>
    </location>
</feature>
<dbReference type="InterPro" id="IPR001810">
    <property type="entry name" value="F-box_dom"/>
</dbReference>
<dbReference type="InterPro" id="IPR001739">
    <property type="entry name" value="Methyl_CpG_DNA-bd"/>
</dbReference>
<dbReference type="Pfam" id="PF12937">
    <property type="entry name" value="F-box-like"/>
    <property type="match status" value="1"/>
</dbReference>
<dbReference type="GO" id="GO:0003677">
    <property type="term" value="F:DNA binding"/>
    <property type="evidence" value="ECO:0007669"/>
    <property type="project" value="InterPro"/>
</dbReference>
<dbReference type="SMART" id="SM00391">
    <property type="entry name" value="MBD"/>
    <property type="match status" value="1"/>
</dbReference>
<dbReference type="Gene3D" id="3.30.890.10">
    <property type="entry name" value="Methyl-cpg-binding Protein 2, Chain A"/>
    <property type="match status" value="1"/>
</dbReference>
<protein>
    <submittedName>
        <fullName evidence="3">Putative partner of paired</fullName>
    </submittedName>
</protein>
<feature type="compositionally biased region" description="Polar residues" evidence="1">
    <location>
        <begin position="166"/>
        <end position="175"/>
    </location>
</feature>
<dbReference type="InterPro" id="IPR052283">
    <property type="entry name" value="GenomicStab_NeuMorph_Reg"/>
</dbReference>
<dbReference type="AlphaFoldDB" id="A0A1L8DBZ1"/>
<dbReference type="Gene3D" id="3.80.10.10">
    <property type="entry name" value="Ribonuclease Inhibitor"/>
    <property type="match status" value="1"/>
</dbReference>
<name>A0A1L8DBZ1_9DIPT</name>
<dbReference type="PROSITE" id="PS50982">
    <property type="entry name" value="MBD"/>
    <property type="match status" value="1"/>
</dbReference>
<dbReference type="EMBL" id="GFDF01010103">
    <property type="protein sequence ID" value="JAV03981.1"/>
    <property type="molecule type" value="Transcribed_RNA"/>
</dbReference>
<dbReference type="SUPFAM" id="SSF52047">
    <property type="entry name" value="RNI-like"/>
    <property type="match status" value="1"/>
</dbReference>
<dbReference type="SUPFAM" id="SSF81383">
    <property type="entry name" value="F-box domain"/>
    <property type="match status" value="1"/>
</dbReference>
<feature type="region of interest" description="Disordered" evidence="1">
    <location>
        <begin position="1"/>
        <end position="28"/>
    </location>
</feature>
<dbReference type="Pfam" id="PF01429">
    <property type="entry name" value="MBD"/>
    <property type="match status" value="1"/>
</dbReference>
<feature type="compositionally biased region" description="Acidic residues" evidence="1">
    <location>
        <begin position="1"/>
        <end position="14"/>
    </location>
</feature>
<dbReference type="PANTHER" id="PTHR15739">
    <property type="entry name" value="ZINC FINGER PROTEIN"/>
    <property type="match status" value="1"/>
</dbReference>
<evidence type="ECO:0000256" key="1">
    <source>
        <dbReference type="SAM" id="MobiDB-lite"/>
    </source>
</evidence>
<organism evidence="3">
    <name type="scientific">Nyssomyia neivai</name>
    <dbReference type="NCBI Taxonomy" id="330878"/>
    <lineage>
        <taxon>Eukaryota</taxon>
        <taxon>Metazoa</taxon>
        <taxon>Ecdysozoa</taxon>
        <taxon>Arthropoda</taxon>
        <taxon>Hexapoda</taxon>
        <taxon>Insecta</taxon>
        <taxon>Pterygota</taxon>
        <taxon>Neoptera</taxon>
        <taxon>Endopterygota</taxon>
        <taxon>Diptera</taxon>
        <taxon>Nematocera</taxon>
        <taxon>Psychodoidea</taxon>
        <taxon>Psychodidae</taxon>
        <taxon>Nyssomyia</taxon>
    </lineage>
</organism>
<dbReference type="Gene3D" id="1.20.1280.50">
    <property type="match status" value="1"/>
</dbReference>
<proteinExistence type="predicted"/>